<reference evidence="2" key="1">
    <citation type="submission" date="2020-10" db="EMBL/GenBank/DDBJ databases">
        <title>Chromosome-scale genome assembly of the Allis shad, Alosa alosa.</title>
        <authorList>
            <person name="Margot Z."/>
            <person name="Christophe K."/>
            <person name="Cabau C."/>
            <person name="Louis A."/>
            <person name="Berthelot C."/>
            <person name="Parey E."/>
            <person name="Roest Crollius H."/>
            <person name="Montfort J."/>
            <person name="Robinson-Rechavi M."/>
            <person name="Bucao C."/>
            <person name="Bouchez O."/>
            <person name="Gislard M."/>
            <person name="Lluch J."/>
            <person name="Milhes M."/>
            <person name="Lampietro C."/>
            <person name="Lopez Roques C."/>
            <person name="Donnadieu C."/>
            <person name="Braasch I."/>
            <person name="Desvignes T."/>
            <person name="Postlethwait J."/>
            <person name="Bobe J."/>
            <person name="Guiguen Y."/>
        </authorList>
    </citation>
    <scope>NUCLEOTIDE SEQUENCE</scope>
    <source>
        <strain evidence="2">M-15738</strain>
        <tissue evidence="2">Blood</tissue>
    </source>
</reference>
<dbReference type="EMBL" id="JADWDJ010000004">
    <property type="protein sequence ID" value="KAG5281651.1"/>
    <property type="molecule type" value="Genomic_DNA"/>
</dbReference>
<dbReference type="Proteomes" id="UP000823561">
    <property type="component" value="Chromosome 4"/>
</dbReference>
<dbReference type="PANTHER" id="PTHR18460:SF3">
    <property type="entry name" value="TELO2-INTERACTING PROTEIN 1 HOMOLOG"/>
    <property type="match status" value="1"/>
</dbReference>
<gene>
    <name evidence="2" type="ORF">AALO_G00047280</name>
</gene>
<dbReference type="SUPFAM" id="SSF48371">
    <property type="entry name" value="ARM repeat"/>
    <property type="match status" value="1"/>
</dbReference>
<sequence length="339" mass="38351">MDVVQDVLTSLDLNHDQRASEVCEVLHSVMKAIVTLGFSSKKQPTSLETKSKDLLDARKFLLDYSRQVKLAEGIIISQKDQDDQDISSVAEDHAESIDSNGVSMDTVLPPHITIAKDVMERCIHLLSMSSPRLRLKVLHILKLCVHVMCEFKDHLFPIVHRCWPVLQQRLNDEDPFIIPQAFKLLCTMGEVCTDFLKKRASKTVIPKIAAYLTKQAQTSAKAGPNYTQSLNSKLQLAYLQGLGPLCVSLDLDESDVDMVSEACLPYLSYQQPPKLQEACCSVFQCLINKDPDVIWFTLCERFCPYIYQPLHRDLMPVKLCGMGQPENEYTHNIVKLLKD</sequence>
<evidence type="ECO:0000313" key="2">
    <source>
        <dbReference type="EMBL" id="KAG5281651.1"/>
    </source>
</evidence>
<dbReference type="InterPro" id="IPR016024">
    <property type="entry name" value="ARM-type_fold"/>
</dbReference>
<protein>
    <recommendedName>
        <fullName evidence="1">TTI1 C-terminal TPR domain-containing protein</fullName>
    </recommendedName>
</protein>
<name>A0AAV6H8A6_9TELE</name>
<dbReference type="InterPro" id="IPR057567">
    <property type="entry name" value="TPR_TTI1_C"/>
</dbReference>
<feature type="domain" description="TTI1 C-terminal TPR" evidence="1">
    <location>
        <begin position="25"/>
        <end position="295"/>
    </location>
</feature>
<dbReference type="Pfam" id="PF24181">
    <property type="entry name" value="TPR_TTI1_C"/>
    <property type="match status" value="1"/>
</dbReference>
<dbReference type="InterPro" id="IPR011989">
    <property type="entry name" value="ARM-like"/>
</dbReference>
<dbReference type="GO" id="GO:0005737">
    <property type="term" value="C:cytoplasm"/>
    <property type="evidence" value="ECO:0007669"/>
    <property type="project" value="TreeGrafter"/>
</dbReference>
<evidence type="ECO:0000259" key="1">
    <source>
        <dbReference type="Pfam" id="PF24181"/>
    </source>
</evidence>
<keyword evidence="3" id="KW-1185">Reference proteome</keyword>
<proteinExistence type="predicted"/>
<evidence type="ECO:0000313" key="3">
    <source>
        <dbReference type="Proteomes" id="UP000823561"/>
    </source>
</evidence>
<dbReference type="Gene3D" id="1.25.10.10">
    <property type="entry name" value="Leucine-rich Repeat Variant"/>
    <property type="match status" value="1"/>
</dbReference>
<organism evidence="2 3">
    <name type="scientific">Alosa alosa</name>
    <name type="common">allis shad</name>
    <dbReference type="NCBI Taxonomy" id="278164"/>
    <lineage>
        <taxon>Eukaryota</taxon>
        <taxon>Metazoa</taxon>
        <taxon>Chordata</taxon>
        <taxon>Craniata</taxon>
        <taxon>Vertebrata</taxon>
        <taxon>Euteleostomi</taxon>
        <taxon>Actinopterygii</taxon>
        <taxon>Neopterygii</taxon>
        <taxon>Teleostei</taxon>
        <taxon>Clupei</taxon>
        <taxon>Clupeiformes</taxon>
        <taxon>Clupeoidei</taxon>
        <taxon>Clupeidae</taxon>
        <taxon>Alosa</taxon>
    </lineage>
</organism>
<accession>A0AAV6H8A6</accession>
<dbReference type="PANTHER" id="PTHR18460">
    <property type="entry name" value="TEL2 INTERACTING PROTEIN 1 TTI1 FAMILY MEMBER"/>
    <property type="match status" value="1"/>
</dbReference>
<dbReference type="AlphaFoldDB" id="A0AAV6H8A6"/>
<comment type="caution">
    <text evidence="2">The sequence shown here is derived from an EMBL/GenBank/DDBJ whole genome shotgun (WGS) entry which is preliminary data.</text>
</comment>
<dbReference type="InterPro" id="IPR052587">
    <property type="entry name" value="TELO2-interacting_protein_1"/>
</dbReference>